<dbReference type="InterPro" id="IPR000866">
    <property type="entry name" value="AhpC/TSA"/>
</dbReference>
<dbReference type="RefSeq" id="WP_244055777.1">
    <property type="nucleotide sequence ID" value="NZ_BQXH01000014.1"/>
</dbReference>
<dbReference type="NCBIfam" id="NF001808">
    <property type="entry name" value="PRK00522.1"/>
    <property type="match status" value="1"/>
</dbReference>
<reference evidence="6" key="1">
    <citation type="journal article" date="2022" name="Int. J. Syst. Evol. Microbiol.">
        <title>A novel species of lactic acid bacteria, Ligilactobacillus pabuli sp. nov., isolated from alfalfa silage.</title>
        <authorList>
            <person name="Tohno M."/>
            <person name="Tanizawa Y."/>
            <person name="Sawada H."/>
            <person name="Sakamoto M."/>
            <person name="Ohkuma M."/>
            <person name="Kobayashi H."/>
        </authorList>
    </citation>
    <scope>NUCLEOTIDE SEQUENCE</scope>
    <source>
        <strain evidence="6">AF129</strain>
    </source>
</reference>
<dbReference type="EMBL" id="BQXH01000014">
    <property type="protein sequence ID" value="GKS81872.1"/>
    <property type="molecule type" value="Genomic_DNA"/>
</dbReference>
<keyword evidence="2" id="KW-0049">Antioxidant</keyword>
<dbReference type="Gene3D" id="3.40.30.10">
    <property type="entry name" value="Glutaredoxin"/>
    <property type="match status" value="1"/>
</dbReference>
<dbReference type="Pfam" id="PF00578">
    <property type="entry name" value="AhpC-TSA"/>
    <property type="match status" value="1"/>
</dbReference>
<keyword evidence="3" id="KW-1015">Disulfide bond</keyword>
<dbReference type="InterPro" id="IPR013766">
    <property type="entry name" value="Thioredoxin_domain"/>
</dbReference>
<evidence type="ECO:0000259" key="5">
    <source>
        <dbReference type="PROSITE" id="PS51352"/>
    </source>
</evidence>
<evidence type="ECO:0000313" key="7">
    <source>
        <dbReference type="Proteomes" id="UP001055149"/>
    </source>
</evidence>
<dbReference type="Proteomes" id="UP001055149">
    <property type="component" value="Unassembled WGS sequence"/>
</dbReference>
<feature type="domain" description="Thioredoxin" evidence="5">
    <location>
        <begin position="17"/>
        <end position="167"/>
    </location>
</feature>
<dbReference type="InterPro" id="IPR002065">
    <property type="entry name" value="TPX"/>
</dbReference>
<keyword evidence="1" id="KW-0575">Peroxidase</keyword>
<evidence type="ECO:0000256" key="4">
    <source>
        <dbReference type="ARBA" id="ARBA00023284"/>
    </source>
</evidence>
<evidence type="ECO:0000313" key="6">
    <source>
        <dbReference type="EMBL" id="GKS81872.1"/>
    </source>
</evidence>
<name>A0ABQ5JKV7_9LACO</name>
<keyword evidence="1" id="KW-0560">Oxidoreductase</keyword>
<proteinExistence type="predicted"/>
<evidence type="ECO:0000256" key="1">
    <source>
        <dbReference type="ARBA" id="ARBA00022559"/>
    </source>
</evidence>
<comment type="caution">
    <text evidence="6">The sequence shown here is derived from an EMBL/GenBank/DDBJ whole genome shotgun (WGS) entry which is preliminary data.</text>
</comment>
<sequence>MQITRHDEPLQTVGEPQKVGEKMPNFTVTNAQGQEVQLTDLLGKPTLISVVPNINTSVCSISTKKFNQEVDKYDGINFYTISTNTTAEQKDWCAAEGVQKMELLSDHAGDFGHKTGLYTPDPENPTDTRSVWIIDPAGTILYQEIVIEMTHEPNYEGALGFLSALKK</sequence>
<dbReference type="InterPro" id="IPR050455">
    <property type="entry name" value="Tpx_Peroxidase_subfamily"/>
</dbReference>
<accession>A0ABQ5JKV7</accession>
<protein>
    <submittedName>
        <fullName evidence="6">2-Cys peroxiredoxin</fullName>
    </submittedName>
</protein>
<gene>
    <name evidence="6" type="ORF">LPAF129_15580</name>
</gene>
<dbReference type="PANTHER" id="PTHR43110">
    <property type="entry name" value="THIOL PEROXIDASE"/>
    <property type="match status" value="1"/>
</dbReference>
<dbReference type="PANTHER" id="PTHR43110:SF1">
    <property type="entry name" value="THIOL PEROXIDASE"/>
    <property type="match status" value="1"/>
</dbReference>
<dbReference type="PROSITE" id="PS51352">
    <property type="entry name" value="THIOREDOXIN_2"/>
    <property type="match status" value="1"/>
</dbReference>
<keyword evidence="7" id="KW-1185">Reference proteome</keyword>
<organism evidence="6 7">
    <name type="scientific">Ligilactobacillus pabuli</name>
    <dbReference type="NCBI Taxonomy" id="2886039"/>
    <lineage>
        <taxon>Bacteria</taxon>
        <taxon>Bacillati</taxon>
        <taxon>Bacillota</taxon>
        <taxon>Bacilli</taxon>
        <taxon>Lactobacillales</taxon>
        <taxon>Lactobacillaceae</taxon>
        <taxon>Ligilactobacillus</taxon>
    </lineage>
</organism>
<keyword evidence="4" id="KW-0676">Redox-active center</keyword>
<evidence type="ECO:0000256" key="3">
    <source>
        <dbReference type="ARBA" id="ARBA00023157"/>
    </source>
</evidence>
<dbReference type="SUPFAM" id="SSF52833">
    <property type="entry name" value="Thioredoxin-like"/>
    <property type="match status" value="1"/>
</dbReference>
<dbReference type="InterPro" id="IPR036249">
    <property type="entry name" value="Thioredoxin-like_sf"/>
</dbReference>
<evidence type="ECO:0000256" key="2">
    <source>
        <dbReference type="ARBA" id="ARBA00022862"/>
    </source>
</evidence>
<dbReference type="CDD" id="cd03014">
    <property type="entry name" value="PRX_Atyp2cys"/>
    <property type="match status" value="1"/>
</dbReference>